<comment type="similarity">
    <text evidence="1">Belongs to the peptidase S1 family.</text>
</comment>
<dbReference type="InterPro" id="IPR020008">
    <property type="entry name" value="GlyGly_CTERM"/>
</dbReference>
<keyword evidence="7" id="KW-1185">Reference proteome</keyword>
<protein>
    <submittedName>
        <fullName evidence="6">Serine endopeptidase</fullName>
    </submittedName>
</protein>
<evidence type="ECO:0000256" key="1">
    <source>
        <dbReference type="ARBA" id="ARBA00007664"/>
    </source>
</evidence>
<dbReference type="PROSITE" id="PS00135">
    <property type="entry name" value="TRYPSIN_SER"/>
    <property type="match status" value="1"/>
</dbReference>
<dbReference type="CDD" id="cd00190">
    <property type="entry name" value="Tryp_SPc"/>
    <property type="match status" value="1"/>
</dbReference>
<gene>
    <name evidence="6" type="ORF">T9A_01819</name>
</gene>
<feature type="region of interest" description="Disordered" evidence="4">
    <location>
        <begin position="452"/>
        <end position="483"/>
    </location>
</feature>
<dbReference type="Pfam" id="PF00089">
    <property type="entry name" value="Trypsin"/>
    <property type="match status" value="1"/>
</dbReference>
<dbReference type="InterPro" id="IPR001254">
    <property type="entry name" value="Trypsin_dom"/>
</dbReference>
<dbReference type="SUPFAM" id="SSF50494">
    <property type="entry name" value="Trypsin-like serine proteases"/>
    <property type="match status" value="1"/>
</dbReference>
<dbReference type="PANTHER" id="PTHR24276">
    <property type="entry name" value="POLYSERASE-RELATED"/>
    <property type="match status" value="1"/>
</dbReference>
<accession>A0ABR4WDF0</accession>
<keyword evidence="3" id="KW-0378">Hydrolase</keyword>
<evidence type="ECO:0000256" key="3">
    <source>
        <dbReference type="RuleBase" id="RU363034"/>
    </source>
</evidence>
<dbReference type="PRINTS" id="PR00722">
    <property type="entry name" value="CHYMOTRYPSIN"/>
</dbReference>
<dbReference type="Gene3D" id="2.40.10.10">
    <property type="entry name" value="Trypsin-like serine proteases"/>
    <property type="match status" value="2"/>
</dbReference>
<name>A0ABR4WDF0_9GAMM</name>
<dbReference type="Proteomes" id="UP000029443">
    <property type="component" value="Unassembled WGS sequence"/>
</dbReference>
<dbReference type="EMBL" id="ARXU01000005">
    <property type="protein sequence ID" value="KGD61370.1"/>
    <property type="molecule type" value="Genomic_DNA"/>
</dbReference>
<organism evidence="6 7">
    <name type="scientific">Alcanivorax jadensis T9</name>
    <dbReference type="NCBI Taxonomy" id="1177181"/>
    <lineage>
        <taxon>Bacteria</taxon>
        <taxon>Pseudomonadati</taxon>
        <taxon>Pseudomonadota</taxon>
        <taxon>Gammaproteobacteria</taxon>
        <taxon>Oceanospirillales</taxon>
        <taxon>Alcanivoracaceae</taxon>
        <taxon>Alcanivorax</taxon>
    </lineage>
</organism>
<sequence>MAEVEISRSGNPNFSATLCGGTLIAPRWVLTAAHCVASVEAEMLFVSLGNVNRTSTEAPEQLTVTELQVHPAYNATHFHNDLALLKLAAPSRFKPLDMAKPHIVTELALGNHDEALEVLGWGSTTPDGFALTETLQKADLDFVSPDYCASQWSNLTGNQICAGEMNPQGQKQDSCRGDSGGPLVYRKDDQQWLVGVTSYGHETCATDGVPAVYSRVDRYLPWLEETTSGGLVDLQTEGLNGDQYRNMSSAVTLYPRIANTSTRNDARNVGLRIEHQPGLSVAVPGLSCRTYTGYTDCRNSLFLALGQTSATYAVTLKAPSRWADQVRVSPISDSYDYFSLRSEAFNLVFSNEPDVVLSLTTNRGSDGHVRVSALVRNAATHQTAARVRLGFILPAGWETVEMPGNCSGSRSVQCGLGDLGPEQFVTQQLLLSGEGYDPMTVQVWTDNGDFPTGDSKAYTRPAQARSASSGGGNTTGNDSGGGGGGSGGSLSFLALLGLALIAARRLHQ</sequence>
<dbReference type="InterPro" id="IPR050430">
    <property type="entry name" value="Peptidase_S1"/>
</dbReference>
<dbReference type="PROSITE" id="PS50240">
    <property type="entry name" value="TRYPSIN_DOM"/>
    <property type="match status" value="1"/>
</dbReference>
<dbReference type="SMART" id="SM00020">
    <property type="entry name" value="Tryp_SPc"/>
    <property type="match status" value="1"/>
</dbReference>
<evidence type="ECO:0000313" key="6">
    <source>
        <dbReference type="EMBL" id="KGD61370.1"/>
    </source>
</evidence>
<proteinExistence type="inferred from homology"/>
<keyword evidence="3" id="KW-0720">Serine protease</keyword>
<evidence type="ECO:0000313" key="7">
    <source>
        <dbReference type="Proteomes" id="UP000029443"/>
    </source>
</evidence>
<dbReference type="PANTHER" id="PTHR24276:SF98">
    <property type="entry name" value="FI18310P1-RELATED"/>
    <property type="match status" value="1"/>
</dbReference>
<dbReference type="InterPro" id="IPR018114">
    <property type="entry name" value="TRYPSIN_HIS"/>
</dbReference>
<dbReference type="InterPro" id="IPR033116">
    <property type="entry name" value="TRYPSIN_SER"/>
</dbReference>
<dbReference type="InterPro" id="IPR001314">
    <property type="entry name" value="Peptidase_S1A"/>
</dbReference>
<keyword evidence="2" id="KW-1015">Disulfide bond</keyword>
<dbReference type="PROSITE" id="PS00134">
    <property type="entry name" value="TRYPSIN_HIS"/>
    <property type="match status" value="1"/>
</dbReference>
<reference evidence="6 7" key="1">
    <citation type="submission" date="2012-09" db="EMBL/GenBank/DDBJ databases">
        <title>Genome Sequence of alkane-degrading Bacterium Alcanivorax jadensis T9.</title>
        <authorList>
            <person name="Lai Q."/>
            <person name="Shao Z."/>
        </authorList>
    </citation>
    <scope>NUCLEOTIDE SEQUENCE [LARGE SCALE GENOMIC DNA]</scope>
    <source>
        <strain evidence="6 7">T9</strain>
    </source>
</reference>
<evidence type="ECO:0000259" key="5">
    <source>
        <dbReference type="PROSITE" id="PS50240"/>
    </source>
</evidence>
<dbReference type="InterPro" id="IPR043504">
    <property type="entry name" value="Peptidase_S1_PA_chymotrypsin"/>
</dbReference>
<dbReference type="InterPro" id="IPR009003">
    <property type="entry name" value="Peptidase_S1_PA"/>
</dbReference>
<dbReference type="NCBIfam" id="TIGR03501">
    <property type="entry name" value="GlyGly_CTERM"/>
    <property type="match status" value="1"/>
</dbReference>
<feature type="domain" description="Peptidase S1" evidence="5">
    <location>
        <begin position="1"/>
        <end position="228"/>
    </location>
</feature>
<feature type="compositionally biased region" description="Gly residues" evidence="4">
    <location>
        <begin position="469"/>
        <end position="483"/>
    </location>
</feature>
<evidence type="ECO:0000256" key="2">
    <source>
        <dbReference type="ARBA" id="ARBA00023157"/>
    </source>
</evidence>
<comment type="caution">
    <text evidence="6">The sequence shown here is derived from an EMBL/GenBank/DDBJ whole genome shotgun (WGS) entry which is preliminary data.</text>
</comment>
<evidence type="ECO:0000256" key="4">
    <source>
        <dbReference type="SAM" id="MobiDB-lite"/>
    </source>
</evidence>
<keyword evidence="3" id="KW-0645">Protease</keyword>